<evidence type="ECO:0000259" key="1">
    <source>
        <dbReference type="Pfam" id="PF04289"/>
    </source>
</evidence>
<evidence type="ECO:0000313" key="3">
    <source>
        <dbReference type="EMBL" id="MBE6511647.1"/>
    </source>
</evidence>
<dbReference type="AlphaFoldDB" id="A0A8T3VLY1"/>
<dbReference type="EMBL" id="SUTG01000002">
    <property type="protein sequence ID" value="MBE6511647.1"/>
    <property type="molecule type" value="Genomic_DNA"/>
</dbReference>
<dbReference type="InterPro" id="IPR012349">
    <property type="entry name" value="Split_barrel_FMN-bd"/>
</dbReference>
<reference evidence="3" key="1">
    <citation type="submission" date="2019-04" db="EMBL/GenBank/DDBJ databases">
        <title>Evolution of Biomass-Degrading Anaerobic Consortia Revealed by Metagenomics.</title>
        <authorList>
            <person name="Peng X."/>
        </authorList>
    </citation>
    <scope>NUCLEOTIDE SEQUENCE</scope>
    <source>
        <strain evidence="3">SIG14</strain>
    </source>
</reference>
<dbReference type="Gene3D" id="1.20.58.290">
    <property type="entry name" value="Hypothetical membrane protein ta0354_69_121"/>
    <property type="match status" value="1"/>
</dbReference>
<dbReference type="InterPro" id="IPR007386">
    <property type="entry name" value="DUF447_N"/>
</dbReference>
<protein>
    <submittedName>
        <fullName evidence="3">DUF447 family protein</fullName>
    </submittedName>
</protein>
<dbReference type="Pfam" id="PF20766">
    <property type="entry name" value="DUF447_C"/>
    <property type="match status" value="1"/>
</dbReference>
<organism evidence="3 4">
    <name type="scientific">Methanobrevibacter olleyae</name>
    <dbReference type="NCBI Taxonomy" id="294671"/>
    <lineage>
        <taxon>Archaea</taxon>
        <taxon>Methanobacteriati</taxon>
        <taxon>Methanobacteriota</taxon>
        <taxon>Methanomada group</taxon>
        <taxon>Methanobacteria</taxon>
        <taxon>Methanobacteriales</taxon>
        <taxon>Methanobacteriaceae</taxon>
        <taxon>Methanobrevibacter</taxon>
    </lineage>
</organism>
<dbReference type="Proteomes" id="UP000732619">
    <property type="component" value="Unassembled WGS sequence"/>
</dbReference>
<evidence type="ECO:0000313" key="4">
    <source>
        <dbReference type="Proteomes" id="UP000732619"/>
    </source>
</evidence>
<name>A0A8T3VLY1_METOL</name>
<dbReference type="InterPro" id="IPR049288">
    <property type="entry name" value="DUF447_C"/>
</dbReference>
<evidence type="ECO:0000259" key="2">
    <source>
        <dbReference type="Pfam" id="PF20766"/>
    </source>
</evidence>
<feature type="domain" description="DUF447" evidence="2">
    <location>
        <begin position="154"/>
        <end position="209"/>
    </location>
</feature>
<sequence length="218" mass="25166">MDIDLSEIGMGKGQQYETIISTIDKNGNPNTAPFGLRVLDKDKIQLRIFEGGSSIKNIKEKKEFIVNITENPLMFTLSTIDTIPKEYLSKIDEKTRNDNELFYLTNADAYFICEVETLKSAFRENDPIKDTEVNIIKANVVELNVKNKCARPINRAIHALIEALVNYSRIDIVNDETQKYFLERFLESERIIKRVGNNEEKESIRILKENIIKKGYEI</sequence>
<dbReference type="Pfam" id="PF04289">
    <property type="entry name" value="DUF447_N"/>
    <property type="match status" value="1"/>
</dbReference>
<dbReference type="SUPFAM" id="SSF50475">
    <property type="entry name" value="FMN-binding split barrel"/>
    <property type="match status" value="1"/>
</dbReference>
<comment type="caution">
    <text evidence="3">The sequence shown here is derived from an EMBL/GenBank/DDBJ whole genome shotgun (WGS) entry which is preliminary data.</text>
</comment>
<proteinExistence type="predicted"/>
<accession>A0A8T3VLY1</accession>
<feature type="domain" description="DUF447" evidence="1">
    <location>
        <begin position="16"/>
        <end position="142"/>
    </location>
</feature>
<dbReference type="PIRSF" id="PIRSF018747">
    <property type="entry name" value="UCP018747"/>
    <property type="match status" value="1"/>
</dbReference>
<dbReference type="InterPro" id="IPR016733">
    <property type="entry name" value="UCP018747"/>
</dbReference>
<dbReference type="Gene3D" id="2.30.110.10">
    <property type="entry name" value="Electron Transport, Fmn-binding Protein, Chain A"/>
    <property type="match status" value="1"/>
</dbReference>
<gene>
    <name evidence="3" type="ORF">E7Z75_00650</name>
</gene>